<feature type="compositionally biased region" description="Polar residues" evidence="1">
    <location>
        <begin position="423"/>
        <end position="446"/>
    </location>
</feature>
<name>A0ABQ8V5E8_9AGAR</name>
<proteinExistence type="predicted"/>
<evidence type="ECO:0000313" key="3">
    <source>
        <dbReference type="Proteomes" id="UP001150217"/>
    </source>
</evidence>
<gene>
    <name evidence="2" type="ORF">C8R41DRAFT_923610</name>
</gene>
<dbReference type="EMBL" id="JANVFT010000074">
    <property type="protein sequence ID" value="KAJ4475392.1"/>
    <property type="molecule type" value="Genomic_DNA"/>
</dbReference>
<organism evidence="2 3">
    <name type="scientific">Lentinula lateritia</name>
    <dbReference type="NCBI Taxonomy" id="40482"/>
    <lineage>
        <taxon>Eukaryota</taxon>
        <taxon>Fungi</taxon>
        <taxon>Dikarya</taxon>
        <taxon>Basidiomycota</taxon>
        <taxon>Agaricomycotina</taxon>
        <taxon>Agaricomycetes</taxon>
        <taxon>Agaricomycetidae</taxon>
        <taxon>Agaricales</taxon>
        <taxon>Marasmiineae</taxon>
        <taxon>Omphalotaceae</taxon>
        <taxon>Lentinula</taxon>
    </lineage>
</organism>
<feature type="region of interest" description="Disordered" evidence="1">
    <location>
        <begin position="407"/>
        <end position="446"/>
    </location>
</feature>
<dbReference type="Proteomes" id="UP001150217">
    <property type="component" value="Unassembled WGS sequence"/>
</dbReference>
<evidence type="ECO:0000256" key="1">
    <source>
        <dbReference type="SAM" id="MobiDB-lite"/>
    </source>
</evidence>
<evidence type="ECO:0000313" key="2">
    <source>
        <dbReference type="EMBL" id="KAJ4475392.1"/>
    </source>
</evidence>
<comment type="caution">
    <text evidence="2">The sequence shown here is derived from an EMBL/GenBank/DDBJ whole genome shotgun (WGS) entry which is preliminary data.</text>
</comment>
<sequence>MFRITMQPLSFLVAFIFVPMLHQYSVLAFPLSLHSTHSRQLEEREEGTIQNIILVCREHPQSVIITDEGSATGTEVWTLFLGNTPGRNGYRTEFDEKSKDWVKSAKTPNRIRTHSKGGFILGSFKATRSANRKILERLDQVSAQMMIFYTYSLLLKLQEFGKNLESGVSDVDLDLGSQGIFMHRMHLLLSRGGSGAGLPVNNEDLQRYQQILTRLPFDYKKSPSERVRSSTGLQPGSSPLQLVQFFLIRKQNRHPFRCFKEGDIVGRDESWTFALTNTAGGLWGLRTTKKPDGTWIYVGEEKRNYVVPIKKGIAFYAIPLGSLKVTPGTVKTVLKRFRQVPADVNLLYLTNLYEAAEEMAKSPEFFEVQLDPTKFFPQMEQMLIKGGSAEGFAVTETERSRYKEVLKQHRSKDTPRIAPPRTPQLQTSGTPNYLSGPQLSPGNSTGYSAFDEFINMDIR</sequence>
<protein>
    <submittedName>
        <fullName evidence="2">Uncharacterized protein</fullName>
    </submittedName>
</protein>
<reference evidence="2" key="1">
    <citation type="submission" date="2022-08" db="EMBL/GenBank/DDBJ databases">
        <title>A Global Phylogenomic Analysis of the Shiitake Genus Lentinula.</title>
        <authorList>
            <consortium name="DOE Joint Genome Institute"/>
            <person name="Sierra-Patev S."/>
            <person name="Min B."/>
            <person name="Naranjo-Ortiz M."/>
            <person name="Looney B."/>
            <person name="Konkel Z."/>
            <person name="Slot J.C."/>
            <person name="Sakamoto Y."/>
            <person name="Steenwyk J.L."/>
            <person name="Rokas A."/>
            <person name="Carro J."/>
            <person name="Camarero S."/>
            <person name="Ferreira P."/>
            <person name="Molpeceres G."/>
            <person name="Ruiz-Duenas F.J."/>
            <person name="Serrano A."/>
            <person name="Henrissat B."/>
            <person name="Drula E."/>
            <person name="Hughes K.W."/>
            <person name="Mata J.L."/>
            <person name="Ishikawa N.K."/>
            <person name="Vargas-Isla R."/>
            <person name="Ushijima S."/>
            <person name="Smith C.A."/>
            <person name="Ahrendt S."/>
            <person name="Andreopoulos W."/>
            <person name="He G."/>
            <person name="Labutti K."/>
            <person name="Lipzen A."/>
            <person name="Ng V."/>
            <person name="Riley R."/>
            <person name="Sandor L."/>
            <person name="Barry K."/>
            <person name="Martinez A.T."/>
            <person name="Xiao Y."/>
            <person name="Gibbons J.G."/>
            <person name="Terashima K."/>
            <person name="Grigoriev I.V."/>
            <person name="Hibbett D.S."/>
        </authorList>
    </citation>
    <scope>NUCLEOTIDE SEQUENCE</scope>
    <source>
        <strain evidence="2">RHP3577 ss4</strain>
    </source>
</reference>
<keyword evidence="3" id="KW-1185">Reference proteome</keyword>
<accession>A0ABQ8V5E8</accession>